<dbReference type="PANTHER" id="PTHR30619:SF1">
    <property type="entry name" value="RECOMBINATION PROTEIN 2"/>
    <property type="match status" value="1"/>
</dbReference>
<feature type="domain" description="Metallo-beta-lactamase" evidence="7">
    <location>
        <begin position="426"/>
        <end position="636"/>
    </location>
</feature>
<organism evidence="8 9">
    <name type="scientific">Fictibacillus macauensis ZFHKF-1</name>
    <dbReference type="NCBI Taxonomy" id="1196324"/>
    <lineage>
        <taxon>Bacteria</taxon>
        <taxon>Bacillati</taxon>
        <taxon>Bacillota</taxon>
        <taxon>Bacilli</taxon>
        <taxon>Bacillales</taxon>
        <taxon>Fictibacillaceae</taxon>
        <taxon>Fictibacillus</taxon>
    </lineage>
</organism>
<dbReference type="NCBIfam" id="TIGR00361">
    <property type="entry name" value="ComEC_Rec2"/>
    <property type="match status" value="1"/>
</dbReference>
<feature type="transmembrane region" description="Helical" evidence="6">
    <location>
        <begin position="322"/>
        <end position="345"/>
    </location>
</feature>
<name>I8UEJ3_9BACL</name>
<dbReference type="AlphaFoldDB" id="I8UEJ3"/>
<dbReference type="eggNOG" id="COG2333">
    <property type="taxonomic scope" value="Bacteria"/>
</dbReference>
<feature type="transmembrane region" description="Helical" evidence="6">
    <location>
        <begin position="245"/>
        <end position="262"/>
    </location>
</feature>
<dbReference type="InterPro" id="IPR036866">
    <property type="entry name" value="RibonucZ/Hydroxyglut_hydro"/>
</dbReference>
<feature type="transmembrane region" description="Helical" evidence="6">
    <location>
        <begin position="149"/>
        <end position="169"/>
    </location>
</feature>
<dbReference type="InterPro" id="IPR004477">
    <property type="entry name" value="ComEC_N"/>
</dbReference>
<dbReference type="Pfam" id="PF03772">
    <property type="entry name" value="Competence"/>
    <property type="match status" value="1"/>
</dbReference>
<feature type="transmembrane region" description="Helical" evidence="6">
    <location>
        <begin position="295"/>
        <end position="315"/>
    </location>
</feature>
<dbReference type="PANTHER" id="PTHR30619">
    <property type="entry name" value="DNA INTERNALIZATION/COMPETENCE PROTEIN COMEC/REC2"/>
    <property type="match status" value="1"/>
</dbReference>
<gene>
    <name evidence="8" type="ORF">A374_10860</name>
</gene>
<comment type="caution">
    <text evidence="8">The sequence shown here is derived from an EMBL/GenBank/DDBJ whole genome shotgun (WGS) entry which is preliminary data.</text>
</comment>
<evidence type="ECO:0000256" key="6">
    <source>
        <dbReference type="SAM" id="Phobius"/>
    </source>
</evidence>
<dbReference type="InterPro" id="IPR035681">
    <property type="entry name" value="ComA-like_MBL"/>
</dbReference>
<dbReference type="Pfam" id="PF00753">
    <property type="entry name" value="Lactamase_B"/>
    <property type="match status" value="1"/>
</dbReference>
<dbReference type="EMBL" id="AKKV01000026">
    <property type="protein sequence ID" value="EIT85238.1"/>
    <property type="molecule type" value="Genomic_DNA"/>
</dbReference>
<evidence type="ECO:0000256" key="1">
    <source>
        <dbReference type="ARBA" id="ARBA00004651"/>
    </source>
</evidence>
<dbReference type="Proteomes" id="UP000004080">
    <property type="component" value="Unassembled WGS sequence"/>
</dbReference>
<dbReference type="CDD" id="cd07731">
    <property type="entry name" value="ComA-like_MBL-fold"/>
    <property type="match status" value="1"/>
</dbReference>
<keyword evidence="9" id="KW-1185">Reference proteome</keyword>
<dbReference type="PATRIC" id="fig|1196324.3.peg.2220"/>
<dbReference type="InterPro" id="IPR004797">
    <property type="entry name" value="Competence_ComEC/Rec2"/>
</dbReference>
<dbReference type="GO" id="GO:0030420">
    <property type="term" value="P:establishment of competence for transformation"/>
    <property type="evidence" value="ECO:0007669"/>
    <property type="project" value="InterPro"/>
</dbReference>
<protein>
    <submittedName>
        <fullName evidence="8">DNA internalization-related competence protein ComEC/Rec2</fullName>
    </submittedName>
</protein>
<dbReference type="Gene3D" id="3.60.15.10">
    <property type="entry name" value="Ribonuclease Z/Hydroxyacylglutathione hydrolase-like"/>
    <property type="match status" value="1"/>
</dbReference>
<comment type="subcellular location">
    <subcellularLocation>
        <location evidence="1">Cell membrane</location>
        <topology evidence="1">Multi-pass membrane protein</topology>
    </subcellularLocation>
</comment>
<feature type="transmembrane region" description="Helical" evidence="6">
    <location>
        <begin position="269"/>
        <end position="289"/>
    </location>
</feature>
<keyword evidence="5 6" id="KW-0472">Membrane</keyword>
<sequence length="685" mass="76956">MPRFDGDGLSFSFKTATETVVLQYTLASLQEKQALQLNLRQGLRCVLEGTLVAPEGKRNFEGLDYENYLHRQSIHWMFRPERMSNAHCQSQSFQLISTITNARQKAIAFVERHFARSVSGVISALLFGEEEGISEDVIEAYQRLGLSHLLAVSGFNVAIVCGLLFYSSIRFGVTRETASWWMVALLPPYILVTGGESSIVRAGCMGMIVFAIGALKGKLPPLFAITAVGLAMLVLNPYYAFELGFQLSFFNVYTLILSSRWIMGRYTSYLAQLAFSSILCQLISFPIILYTFHELSLWSLPLNLVFIPFISLLVFPLVTVSLLFLLLVPMLGAFFVLCSNTVLSYSNQLLLYLAQHTRSWVFGEVGVWFIGLYYAVIFFILVMWERDGLGKKVSYGWVLLLLLVLLHYHLPMFDSRGKVTFLNVGQGDSILVEMPRHSAVYLIDTGGVVSFQREAWRKRKKTYDLAKRVILPALKARGIHKLTKLILTHGHHDHIGSAQTILTKFPVEEVIYPVGALQKQEEKEVLQTALERHVAVKVVRRGMSWRAGEGMFSVLSPKGEEASYNARSIVLRAELEGHSFLFSGDMEREGEEQVVASGQPIRAEVLKVGHHGSHTSSTEPYIKAVSPAFAVISVGRRNLYRHPNADVLDRLNNQGITILRTDEVGDIECMLEKGEVLRWRTSSVK</sequence>
<accession>I8UEJ3</accession>
<keyword evidence="3 6" id="KW-0812">Transmembrane</keyword>
<dbReference type="eggNOG" id="COG0658">
    <property type="taxonomic scope" value="Bacteria"/>
</dbReference>
<evidence type="ECO:0000256" key="3">
    <source>
        <dbReference type="ARBA" id="ARBA00022692"/>
    </source>
</evidence>
<dbReference type="InterPro" id="IPR052159">
    <property type="entry name" value="Competence_DNA_uptake"/>
</dbReference>
<evidence type="ECO:0000313" key="9">
    <source>
        <dbReference type="Proteomes" id="UP000004080"/>
    </source>
</evidence>
<keyword evidence="2" id="KW-1003">Cell membrane</keyword>
<dbReference type="InterPro" id="IPR001279">
    <property type="entry name" value="Metallo-B-lactamas"/>
</dbReference>
<proteinExistence type="predicted"/>
<feature type="transmembrane region" description="Helical" evidence="6">
    <location>
        <begin position="365"/>
        <end position="384"/>
    </location>
</feature>
<dbReference type="NCBIfam" id="TIGR00360">
    <property type="entry name" value="ComEC_N-term"/>
    <property type="match status" value="1"/>
</dbReference>
<evidence type="ECO:0000256" key="5">
    <source>
        <dbReference type="ARBA" id="ARBA00023136"/>
    </source>
</evidence>
<keyword evidence="4 6" id="KW-1133">Transmembrane helix</keyword>
<evidence type="ECO:0000256" key="4">
    <source>
        <dbReference type="ARBA" id="ARBA00022989"/>
    </source>
</evidence>
<evidence type="ECO:0000256" key="2">
    <source>
        <dbReference type="ARBA" id="ARBA00022475"/>
    </source>
</evidence>
<reference evidence="8 9" key="1">
    <citation type="journal article" date="2012" name="J. Bacteriol.">
        <title>Genome of Bacillus macauensis ZFHKF-1, a Long-Chain-Forming Bacterium.</title>
        <authorList>
            <person name="Cai L."/>
            <person name="Zhang T."/>
        </authorList>
    </citation>
    <scope>NUCLEOTIDE SEQUENCE [LARGE SCALE GENOMIC DNA]</scope>
    <source>
        <strain evidence="8 9">ZFHKF-1</strain>
    </source>
</reference>
<evidence type="ECO:0000313" key="8">
    <source>
        <dbReference type="EMBL" id="EIT85238.1"/>
    </source>
</evidence>
<feature type="transmembrane region" description="Helical" evidence="6">
    <location>
        <begin position="393"/>
        <end position="410"/>
    </location>
</feature>
<evidence type="ECO:0000259" key="7">
    <source>
        <dbReference type="SMART" id="SM00849"/>
    </source>
</evidence>
<dbReference type="GO" id="GO:0005886">
    <property type="term" value="C:plasma membrane"/>
    <property type="evidence" value="ECO:0007669"/>
    <property type="project" value="UniProtKB-SubCell"/>
</dbReference>
<dbReference type="SMART" id="SM00849">
    <property type="entry name" value="Lactamase_B"/>
    <property type="match status" value="1"/>
</dbReference>
<dbReference type="STRING" id="1196324.A374_10860"/>
<dbReference type="SUPFAM" id="SSF56281">
    <property type="entry name" value="Metallo-hydrolase/oxidoreductase"/>
    <property type="match status" value="1"/>
</dbReference>